<dbReference type="PROSITE" id="PS51186">
    <property type="entry name" value="GNAT"/>
    <property type="match status" value="1"/>
</dbReference>
<evidence type="ECO:0000259" key="3">
    <source>
        <dbReference type="PROSITE" id="PS51186"/>
    </source>
</evidence>
<dbReference type="Gene3D" id="3.40.630.30">
    <property type="match status" value="1"/>
</dbReference>
<dbReference type="InterPro" id="IPR000182">
    <property type="entry name" value="GNAT_dom"/>
</dbReference>
<accession>A0A271LLT5</accession>
<evidence type="ECO:0000256" key="1">
    <source>
        <dbReference type="ARBA" id="ARBA00022679"/>
    </source>
</evidence>
<dbReference type="RefSeq" id="WP_095493179.1">
    <property type="nucleotide sequence ID" value="NZ_NPKJ01000043.1"/>
</dbReference>
<evidence type="ECO:0000256" key="2">
    <source>
        <dbReference type="ARBA" id="ARBA00023315"/>
    </source>
</evidence>
<dbReference type="Proteomes" id="UP000216442">
    <property type="component" value="Unassembled WGS sequence"/>
</dbReference>
<keyword evidence="2" id="KW-0012">Acyltransferase</keyword>
<comment type="caution">
    <text evidence="4">The sequence shown here is derived from an EMBL/GenBank/DDBJ whole genome shotgun (WGS) entry which is preliminary data.</text>
</comment>
<name>A0A271LLT5_9HYPH</name>
<evidence type="ECO:0000313" key="5">
    <source>
        <dbReference type="Proteomes" id="UP000216442"/>
    </source>
</evidence>
<dbReference type="Pfam" id="PF00583">
    <property type="entry name" value="Acetyltransf_1"/>
    <property type="match status" value="1"/>
</dbReference>
<dbReference type="GO" id="GO:0016747">
    <property type="term" value="F:acyltransferase activity, transferring groups other than amino-acyl groups"/>
    <property type="evidence" value="ECO:0007669"/>
    <property type="project" value="InterPro"/>
</dbReference>
<protein>
    <submittedName>
        <fullName evidence="4">GNAT family N-acetyltransferase</fullName>
    </submittedName>
</protein>
<dbReference type="OrthoDB" id="2135706at2"/>
<dbReference type="EMBL" id="NPKJ01000043">
    <property type="protein sequence ID" value="PAQ09044.1"/>
    <property type="molecule type" value="Genomic_DNA"/>
</dbReference>
<dbReference type="PANTHER" id="PTHR43877">
    <property type="entry name" value="AMINOALKYLPHOSPHONATE N-ACETYLTRANSFERASE-RELATED-RELATED"/>
    <property type="match status" value="1"/>
</dbReference>
<dbReference type="InterPro" id="IPR016181">
    <property type="entry name" value="Acyl_CoA_acyltransferase"/>
</dbReference>
<keyword evidence="1 4" id="KW-0808">Transferase</keyword>
<gene>
    <name evidence="4" type="ORF">CIT26_14120</name>
</gene>
<dbReference type="AlphaFoldDB" id="A0A271LLT5"/>
<dbReference type="InterPro" id="IPR050832">
    <property type="entry name" value="Bact_Acetyltransf"/>
</dbReference>
<evidence type="ECO:0000313" key="4">
    <source>
        <dbReference type="EMBL" id="PAQ09044.1"/>
    </source>
</evidence>
<keyword evidence="5" id="KW-1185">Reference proteome</keyword>
<reference evidence="4 5" key="1">
    <citation type="submission" date="2017-08" db="EMBL/GenBank/DDBJ databases">
        <title>Mesorhizobium wenxinae sp. nov., a novel rhizobial species isolated from root nodules of chickpea (Cicer arietinum L.).</title>
        <authorList>
            <person name="Zhang J."/>
        </authorList>
    </citation>
    <scope>NUCLEOTIDE SEQUENCE [LARGE SCALE GENOMIC DNA]</scope>
    <source>
        <strain evidence="4 5">SDW018</strain>
    </source>
</reference>
<dbReference type="SUPFAM" id="SSF55729">
    <property type="entry name" value="Acyl-CoA N-acyltransferases (Nat)"/>
    <property type="match status" value="1"/>
</dbReference>
<organism evidence="4 5">
    <name type="scientific">Mesorhizobium temperatum</name>
    <dbReference type="NCBI Taxonomy" id="241416"/>
    <lineage>
        <taxon>Bacteria</taxon>
        <taxon>Pseudomonadati</taxon>
        <taxon>Pseudomonadota</taxon>
        <taxon>Alphaproteobacteria</taxon>
        <taxon>Hyphomicrobiales</taxon>
        <taxon>Phyllobacteriaceae</taxon>
        <taxon>Mesorhizobium</taxon>
    </lineage>
</organism>
<proteinExistence type="predicted"/>
<feature type="domain" description="N-acetyltransferase" evidence="3">
    <location>
        <begin position="2"/>
        <end position="163"/>
    </location>
</feature>
<sequence>MTQIRAMTEQDVPSVSRLIGESWRRTYSPIMGAETAARISDEDHTLQRIAAELTDTNKMSFVAERPDGSIAGYAMAKMNEAGDVMLDRLHIDQSEYGTGLAANISHAVFAAHSGIPSIALEVLEGNDRAMAFYRKHGFEVVDRRAASHGAEGHASLIMRKLLSRA</sequence>